<feature type="region of interest" description="Disordered" evidence="1">
    <location>
        <begin position="301"/>
        <end position="333"/>
    </location>
</feature>
<evidence type="ECO:0000256" key="2">
    <source>
        <dbReference type="SAM" id="Phobius"/>
    </source>
</evidence>
<feature type="compositionally biased region" description="Polar residues" evidence="1">
    <location>
        <begin position="17"/>
        <end position="36"/>
    </location>
</feature>
<feature type="transmembrane region" description="Helical" evidence="2">
    <location>
        <begin position="684"/>
        <end position="706"/>
    </location>
</feature>
<dbReference type="InterPro" id="IPR044926">
    <property type="entry name" value="RGS_subdomain_2"/>
</dbReference>
<feature type="region of interest" description="Disordered" evidence="1">
    <location>
        <begin position="130"/>
        <end position="150"/>
    </location>
</feature>
<evidence type="ECO:0000256" key="1">
    <source>
        <dbReference type="SAM" id="MobiDB-lite"/>
    </source>
</evidence>
<feature type="compositionally biased region" description="Basic residues" evidence="1">
    <location>
        <begin position="1"/>
        <end position="13"/>
    </location>
</feature>
<dbReference type="EMBL" id="CAJMWX010001050">
    <property type="protein sequence ID" value="CAE6458808.1"/>
    <property type="molecule type" value="Genomic_DNA"/>
</dbReference>
<reference evidence="4" key="1">
    <citation type="submission" date="2021-01" db="EMBL/GenBank/DDBJ databases">
        <authorList>
            <person name="Kaushik A."/>
        </authorList>
    </citation>
    <scope>NUCLEOTIDE SEQUENCE</scope>
    <source>
        <strain evidence="4">AG4-R118</strain>
    </source>
</reference>
<dbReference type="InterPro" id="IPR036305">
    <property type="entry name" value="RGS_sf"/>
</dbReference>
<organism evidence="4 5">
    <name type="scientific">Rhizoctonia solani</name>
    <dbReference type="NCBI Taxonomy" id="456999"/>
    <lineage>
        <taxon>Eukaryota</taxon>
        <taxon>Fungi</taxon>
        <taxon>Dikarya</taxon>
        <taxon>Basidiomycota</taxon>
        <taxon>Agaricomycotina</taxon>
        <taxon>Agaricomycetes</taxon>
        <taxon>Cantharellales</taxon>
        <taxon>Ceratobasidiaceae</taxon>
        <taxon>Rhizoctonia</taxon>
    </lineage>
</organism>
<dbReference type="Pfam" id="PF11976">
    <property type="entry name" value="Rad60-SLD"/>
    <property type="match status" value="1"/>
</dbReference>
<evidence type="ECO:0000259" key="3">
    <source>
        <dbReference type="Pfam" id="PF11976"/>
    </source>
</evidence>
<feature type="transmembrane region" description="Helical" evidence="2">
    <location>
        <begin position="652"/>
        <end position="672"/>
    </location>
</feature>
<feature type="domain" description="Rad60/SUMO-like" evidence="3">
    <location>
        <begin position="347"/>
        <end position="404"/>
    </location>
</feature>
<keyword evidence="2" id="KW-0812">Transmembrane</keyword>
<dbReference type="AlphaFoldDB" id="A0A8H3BK64"/>
<dbReference type="PANTHER" id="PTHR39466:SF1">
    <property type="entry name" value="RGS DOMAIN-CONTAINING PROTEIN"/>
    <property type="match status" value="1"/>
</dbReference>
<sequence>MSARPRPKPRPKPKVTSEPSTSANSLESSRTKSPASNDDDDLFIRHDPNRLLYNPKKSRGKSPVRDVKYFDNGDLDESPESKRRKKDLAPKRAKPLPSWTFQTRDPTTIDVESDNDSSELEILEDDAFKDVPSAPLPKPKLRERSITPPPQHLRYQIGNQVHELLHNLYDVEDDRELSPEMESQDAIQLLPELAAIQKNARASSAAPEVEDTRSVDLHIEWISHPTDPQLWESTLKPWDFNVPLNKPFGEIRRMLTGLPMTVQPTLWCRSKRLFDGGTPASLIAGSKLDIQAMTKTTNEYFEERHETPSSIPRSDTVDDHDEPSDSPAGSSAAVEKIALRLRTGPKDARPTTVRVFPDATIQTVIEAFLSKTGRTGMQGVSLQIDGDDLEMDSTVADADLEDANSLVVTATNQPQVVKSNSFRDWIRIPNWALPTRASPVISDDDDSPIPLDAILAGRTKSPIRVDDLRAFLRSDEHVTVTSVRALEFLLAYNSYRSAFFALPLEKQAPHPYAALQGVSLAKQAAEIQSKFHVSKSGRSRLSKELPPPPPTLTSEASAIQPPHLDPEYQPLRQELQNIVDLYLQPHSLSPVIPLLSYNALDQALSSARVTTHPAALDPIASRIHSHLATDILPRFLDNAVANLSANTSRGRMLIACVSFAAAVVLEVFLIMYRTNRAARLLALPLWILAIGYAIGSRTGLCFWLAWRGTREHKSYESVEPTLSAPSNVQSFGASATNATSELQRPGALLSRLNFIMRPRRAGSSGELGRSDVTAEKGQLPAIINLGAATGESRLSQESETYASDKHSISNLIEPRHSFIPVVKQEGGIVKKLMRLTGTAVDTTVVEDPRVRKLQALVGARVAIWLVLSTSIVIGIIMAIP</sequence>
<evidence type="ECO:0000313" key="5">
    <source>
        <dbReference type="Proteomes" id="UP000663888"/>
    </source>
</evidence>
<gene>
    <name evidence="4" type="ORF">RDB_LOCUS84058</name>
</gene>
<feature type="compositionally biased region" description="Basic residues" evidence="1">
    <location>
        <begin position="82"/>
        <end position="94"/>
    </location>
</feature>
<protein>
    <recommendedName>
        <fullName evidence="3">Rad60/SUMO-like domain-containing protein</fullName>
    </recommendedName>
</protein>
<keyword evidence="2" id="KW-1133">Transmembrane helix</keyword>
<proteinExistence type="predicted"/>
<dbReference type="Gene3D" id="1.10.167.10">
    <property type="entry name" value="Regulator of G-protein Signalling 4, domain 2"/>
    <property type="match status" value="1"/>
</dbReference>
<evidence type="ECO:0000313" key="4">
    <source>
        <dbReference type="EMBL" id="CAE6458808.1"/>
    </source>
</evidence>
<dbReference type="PANTHER" id="PTHR39466">
    <property type="entry name" value="RGS DOMAIN-CONTAINING PROTEIN"/>
    <property type="match status" value="1"/>
</dbReference>
<feature type="transmembrane region" description="Helical" evidence="2">
    <location>
        <begin position="861"/>
        <end position="879"/>
    </location>
</feature>
<dbReference type="Proteomes" id="UP000663888">
    <property type="component" value="Unassembled WGS sequence"/>
</dbReference>
<dbReference type="InterPro" id="IPR022617">
    <property type="entry name" value="Rad60/SUMO-like_dom"/>
</dbReference>
<feature type="region of interest" description="Disordered" evidence="1">
    <location>
        <begin position="532"/>
        <end position="566"/>
    </location>
</feature>
<keyword evidence="2" id="KW-0472">Membrane</keyword>
<feature type="region of interest" description="Disordered" evidence="1">
    <location>
        <begin position="1"/>
        <end position="116"/>
    </location>
</feature>
<comment type="caution">
    <text evidence="4">The sequence shown here is derived from an EMBL/GenBank/DDBJ whole genome shotgun (WGS) entry which is preliminary data.</text>
</comment>
<dbReference type="SUPFAM" id="SSF48097">
    <property type="entry name" value="Regulator of G-protein signaling, RGS"/>
    <property type="match status" value="1"/>
</dbReference>
<accession>A0A8H3BK64</accession>
<dbReference type="Gene3D" id="3.10.20.90">
    <property type="entry name" value="Phosphatidylinositol 3-kinase Catalytic Subunit, Chain A, domain 1"/>
    <property type="match status" value="1"/>
</dbReference>
<name>A0A8H3BK64_9AGAM</name>